<feature type="active site" description="O-(5'-phospho-DNA)-tyrosine intermediate" evidence="14">
    <location>
        <position position="904"/>
    </location>
</feature>
<feature type="domain" description="RG N-terminal-type" evidence="19">
    <location>
        <begin position="1"/>
        <end position="39"/>
    </location>
</feature>
<evidence type="ECO:0000256" key="16">
    <source>
        <dbReference type="SAM" id="Coils"/>
    </source>
</evidence>
<evidence type="ECO:0000259" key="19">
    <source>
        <dbReference type="PROSITE" id="PS52036"/>
    </source>
</evidence>
<evidence type="ECO:0000256" key="3">
    <source>
        <dbReference type="ARBA" id="ARBA00022490"/>
    </source>
</evidence>
<feature type="region of interest" description="Topoisomerase I" evidence="14">
    <location>
        <begin position="604"/>
        <end position="1154"/>
    </location>
</feature>
<dbReference type="Pfam" id="PF01131">
    <property type="entry name" value="Topoisom_bac"/>
    <property type="match status" value="1"/>
</dbReference>
<dbReference type="SMART" id="SM00437">
    <property type="entry name" value="TOP1Ac"/>
    <property type="match status" value="1"/>
</dbReference>
<dbReference type="Pfam" id="PF00270">
    <property type="entry name" value="DEAD"/>
    <property type="match status" value="1"/>
</dbReference>
<dbReference type="Gene3D" id="1.10.460.10">
    <property type="entry name" value="Topoisomerase I, domain 2"/>
    <property type="match status" value="1"/>
</dbReference>
<evidence type="ECO:0000256" key="11">
    <source>
        <dbReference type="ARBA" id="ARBA00023235"/>
    </source>
</evidence>
<dbReference type="SMART" id="SM00436">
    <property type="entry name" value="TOP1Bc"/>
    <property type="match status" value="1"/>
</dbReference>
<comment type="function">
    <text evidence="14">Modifies the topological state of DNA by introducing positive supercoils in an ATP-dependent process, increasing the linking number in steps of +1. Binds to single-stranded DNA, transiently cleaves and then rejoins the ends, introducing a positive supercoil in the process. The scissile phosphodiester is attacked by the catalytic tyrosine of the enzyme, resulting in the formation of a DNA-(5'-phosphotyrosyl)-enzyme intermediate. Probably involved in rewinding DNA strands in regions of the chromosome that have opened up to allow replication, transcription, DNA repair and/or for DNA protection.</text>
</comment>
<dbReference type="GO" id="GO:0006260">
    <property type="term" value="P:DNA replication"/>
    <property type="evidence" value="ECO:0007669"/>
    <property type="project" value="UniProtKB-UniRule"/>
</dbReference>
<dbReference type="InterPro" id="IPR027417">
    <property type="entry name" value="P-loop_NTPase"/>
</dbReference>
<dbReference type="PRINTS" id="PR00417">
    <property type="entry name" value="PRTPISMRASEI"/>
</dbReference>
<dbReference type="Proteomes" id="UP001157947">
    <property type="component" value="Unassembled WGS sequence"/>
</dbReference>
<dbReference type="Gene3D" id="3.40.50.140">
    <property type="match status" value="1"/>
</dbReference>
<evidence type="ECO:0000256" key="1">
    <source>
        <dbReference type="ARBA" id="ARBA00004496"/>
    </source>
</evidence>
<evidence type="ECO:0000259" key="17">
    <source>
        <dbReference type="PROSITE" id="PS50880"/>
    </source>
</evidence>
<dbReference type="SUPFAM" id="SSF52540">
    <property type="entry name" value="P-loop containing nucleoside triphosphate hydrolases"/>
    <property type="match status" value="2"/>
</dbReference>
<dbReference type="CDD" id="cd18798">
    <property type="entry name" value="SF2_C_reverse_gyrase"/>
    <property type="match status" value="1"/>
</dbReference>
<evidence type="ECO:0000256" key="5">
    <source>
        <dbReference type="ARBA" id="ARBA00022741"/>
    </source>
</evidence>
<dbReference type="GO" id="GO:0016787">
    <property type="term" value="F:hydrolase activity"/>
    <property type="evidence" value="ECO:0007669"/>
    <property type="project" value="UniProtKB-KW"/>
</dbReference>
<dbReference type="PROSITE" id="PS50880">
    <property type="entry name" value="TOPRIM"/>
    <property type="match status" value="1"/>
</dbReference>
<comment type="similarity">
    <text evidence="12 14">In the N-terminal section; belongs to the DEAD box helicase family. DDVD subfamily.</text>
</comment>
<dbReference type="Pfam" id="PF01751">
    <property type="entry name" value="Toprim"/>
    <property type="match status" value="1"/>
</dbReference>
<evidence type="ECO:0000256" key="10">
    <source>
        <dbReference type="ARBA" id="ARBA00023125"/>
    </source>
</evidence>
<evidence type="ECO:0000256" key="15">
    <source>
        <dbReference type="RuleBase" id="RU004026"/>
    </source>
</evidence>
<dbReference type="NCBIfam" id="TIGR01054">
    <property type="entry name" value="rgy"/>
    <property type="match status" value="1"/>
</dbReference>
<evidence type="ECO:0000256" key="9">
    <source>
        <dbReference type="ARBA" id="ARBA00023029"/>
    </source>
</evidence>
<comment type="cofactor">
    <cofactor evidence="14">
        <name>Zn(2+)</name>
        <dbReference type="ChEBI" id="CHEBI:29105"/>
    </cofactor>
    <text evidence="14">Binds 1 or 2 zinc ions per subunit.</text>
</comment>
<dbReference type="Gene3D" id="2.60.510.20">
    <property type="match status" value="1"/>
</dbReference>
<dbReference type="GO" id="GO:0003677">
    <property type="term" value="F:DNA binding"/>
    <property type="evidence" value="ECO:0007669"/>
    <property type="project" value="UniProtKB-UniRule"/>
</dbReference>
<dbReference type="InterPro" id="IPR013497">
    <property type="entry name" value="Topo_IA_cen"/>
</dbReference>
<evidence type="ECO:0000256" key="13">
    <source>
        <dbReference type="ARBA" id="ARBA00049360"/>
    </source>
</evidence>
<dbReference type="SUPFAM" id="SSF56712">
    <property type="entry name" value="Prokaryotic type I DNA topoisomerase"/>
    <property type="match status" value="1"/>
</dbReference>
<dbReference type="InterPro" id="IPR013826">
    <property type="entry name" value="Topo_IA_cen_sub3"/>
</dbReference>
<evidence type="ECO:0000313" key="22">
    <source>
        <dbReference type="Proteomes" id="UP001157947"/>
    </source>
</evidence>
<comment type="domain">
    <text evidence="14">Introduction of positive supercoils requires the cooperation of both domains. The helicase-like domain probably does not directly unwind DNA, but more likely acts by driving ATP-dependent conformational changes within the whole enzyme. A beta hairpin in the 'latch' region of the N-terminal domain plays a regulatory role in the enzyme, repressing topoisomerase activity in the absence of ATP and preventing the enzyme from acting as an ATP-independent relaxing enzyme; it also helps to coordinate nucleotide hydrolysis by the ATPase domain with the supercoiling activity of the topoisomerase domain.</text>
</comment>
<reference evidence="21" key="1">
    <citation type="submission" date="2017-05" db="EMBL/GenBank/DDBJ databases">
        <authorList>
            <person name="Varghese N."/>
            <person name="Submissions S."/>
        </authorList>
    </citation>
    <scope>NUCLEOTIDE SEQUENCE</scope>
    <source>
        <strain evidence="21">DSM 18763</strain>
    </source>
</reference>
<dbReference type="PROSITE" id="PS52039">
    <property type="entry name" value="TOPO_IA_2"/>
    <property type="match status" value="1"/>
</dbReference>
<proteinExistence type="inferred from homology"/>
<keyword evidence="14" id="KW-0378">Hydrolase</keyword>
<dbReference type="InterPro" id="IPR013824">
    <property type="entry name" value="Topo_IA_cen_sub1"/>
</dbReference>
<dbReference type="GO" id="GO:0005737">
    <property type="term" value="C:cytoplasm"/>
    <property type="evidence" value="ECO:0007669"/>
    <property type="project" value="UniProtKB-SubCell"/>
</dbReference>
<keyword evidence="10 14" id="KW-0238">DNA-binding</keyword>
<dbReference type="PANTHER" id="PTHR43505">
    <property type="entry name" value="REVERSE GYRASE"/>
    <property type="match status" value="1"/>
</dbReference>
<keyword evidence="7 14" id="KW-0862">Zinc</keyword>
<keyword evidence="11 14" id="KW-0413">Isomerase</keyword>
<dbReference type="InterPro" id="IPR014001">
    <property type="entry name" value="Helicase_ATP-bd"/>
</dbReference>
<dbReference type="InterPro" id="IPR005736">
    <property type="entry name" value="Reverse_gyrase"/>
</dbReference>
<dbReference type="SMART" id="SM00493">
    <property type="entry name" value="TOPRIM"/>
    <property type="match status" value="1"/>
</dbReference>
<evidence type="ECO:0000256" key="7">
    <source>
        <dbReference type="ARBA" id="ARBA00022833"/>
    </source>
</evidence>
<comment type="subcellular location">
    <subcellularLocation>
        <location evidence="1 14">Cytoplasm</location>
    </subcellularLocation>
</comment>
<keyword evidence="6 14" id="KW-0863">Zinc-finger</keyword>
<evidence type="ECO:0000259" key="18">
    <source>
        <dbReference type="PROSITE" id="PS51192"/>
    </source>
</evidence>
<dbReference type="RefSeq" id="WP_265134850.1">
    <property type="nucleotide sequence ID" value="NZ_FXTX01000007.1"/>
</dbReference>
<dbReference type="GO" id="GO:0005524">
    <property type="term" value="F:ATP binding"/>
    <property type="evidence" value="ECO:0007669"/>
    <property type="project" value="UniProtKB-UniRule"/>
</dbReference>
<keyword evidence="3 14" id="KW-0963">Cytoplasm</keyword>
<dbReference type="CDD" id="cd17924">
    <property type="entry name" value="DDXDc_reverse_gyrase"/>
    <property type="match status" value="1"/>
</dbReference>
<dbReference type="InterPro" id="IPR003601">
    <property type="entry name" value="Topo_IA_2"/>
</dbReference>
<dbReference type="InterPro" id="IPR003602">
    <property type="entry name" value="Topo_IA_DNA-bd_dom"/>
</dbReference>
<dbReference type="EC" id="5.6.2.-" evidence="14"/>
<feature type="domain" description="Toprim" evidence="17">
    <location>
        <begin position="607"/>
        <end position="746"/>
    </location>
</feature>
<dbReference type="GO" id="GO:0006265">
    <property type="term" value="P:DNA topological change"/>
    <property type="evidence" value="ECO:0007669"/>
    <property type="project" value="UniProtKB-UniRule"/>
</dbReference>
<comment type="miscellaneous">
    <text evidence="14">This enzyme is the only unique feature of hyperthermophilic bacteria/archaea known and seems to be essential for adaptation to life at high temperatures. It may play a role in stabilization of DNA at high temperatures.</text>
</comment>
<accession>A0AA46AE42</accession>
<evidence type="ECO:0000256" key="2">
    <source>
        <dbReference type="ARBA" id="ARBA00011245"/>
    </source>
</evidence>
<dbReference type="GO" id="GO:0008270">
    <property type="term" value="F:zinc ion binding"/>
    <property type="evidence" value="ECO:0007669"/>
    <property type="project" value="UniProtKB-UniRule"/>
</dbReference>
<evidence type="ECO:0000313" key="21">
    <source>
        <dbReference type="EMBL" id="SMP10166.1"/>
    </source>
</evidence>
<name>A0AA46AE42_9AQUI</name>
<evidence type="ECO:0000256" key="8">
    <source>
        <dbReference type="ARBA" id="ARBA00022840"/>
    </source>
</evidence>
<dbReference type="InterPro" id="IPR040569">
    <property type="entry name" value="Znf_Rg"/>
</dbReference>
<dbReference type="HAMAP" id="MF_01125">
    <property type="entry name" value="Reverse_gyrase"/>
    <property type="match status" value="1"/>
</dbReference>
<dbReference type="Gene3D" id="1.10.290.10">
    <property type="entry name" value="Topoisomerase I, domain 4"/>
    <property type="match status" value="1"/>
</dbReference>
<keyword evidence="8 14" id="KW-0067">ATP-binding</keyword>
<keyword evidence="16" id="KW-0175">Coiled coil</keyword>
<comment type="caution">
    <text evidence="21">The sequence shown here is derived from an EMBL/GenBank/DDBJ whole genome shotgun (WGS) entry which is preliminary data.</text>
</comment>
<evidence type="ECO:0000256" key="4">
    <source>
        <dbReference type="ARBA" id="ARBA00022723"/>
    </source>
</evidence>
<organism evidence="21 22">
    <name type="scientific">Venenivibrio stagnispumantis</name>
    <dbReference type="NCBI Taxonomy" id="407998"/>
    <lineage>
        <taxon>Bacteria</taxon>
        <taxon>Pseudomonadati</taxon>
        <taxon>Aquificota</taxon>
        <taxon>Aquificia</taxon>
        <taxon>Aquificales</taxon>
        <taxon>Hydrogenothermaceae</taxon>
        <taxon>Venenivibrio</taxon>
    </lineage>
</organism>
<comment type="function">
    <text evidence="15">Modifies the topological state of DNA by introducing positive supercoils in an ATP-dependent process, increasing the linking number in steps of +1. Binds to single-stranded DNA, transiently cleaves and then rejoins the ends, introducing a positive supercoil in the process. The scissile phosphodiester is attacked by the catalytic tyrosine of the enzyme, resulting in the formation of a DNA-(5'-phosphotyrosyl)-enzyme intermediate. Involved in rewinding DNA strands in regions of the chromosome that have opened up to allow replication, transcription, DNA repair and/or for DNA protection.</text>
</comment>
<evidence type="ECO:0000256" key="12">
    <source>
        <dbReference type="ARBA" id="ARBA00043976"/>
    </source>
</evidence>
<dbReference type="PROSITE" id="PS52036">
    <property type="entry name" value="ZF_RG_N"/>
    <property type="match status" value="1"/>
</dbReference>
<feature type="domain" description="Helicase ATP-binding" evidence="18">
    <location>
        <begin position="83"/>
        <end position="298"/>
    </location>
</feature>
<dbReference type="InterPro" id="IPR006171">
    <property type="entry name" value="TOPRIM_dom"/>
</dbReference>
<comment type="similarity">
    <text evidence="14">In the C-terminal section; belongs to the type IA topoisomerase family.</text>
</comment>
<protein>
    <recommendedName>
        <fullName evidence="14 15">Reverse gyrase</fullName>
        <ecNumber evidence="14">5.6.2.-</ecNumber>
    </recommendedName>
</protein>
<dbReference type="GO" id="GO:0008094">
    <property type="term" value="F:ATP-dependent activity, acting on DNA"/>
    <property type="evidence" value="ECO:0007669"/>
    <property type="project" value="UniProtKB-UniRule"/>
</dbReference>
<keyword evidence="9 14" id="KW-0799">Topoisomerase</keyword>
<comment type="catalytic activity">
    <reaction evidence="13 14 15">
        <text>ATP + H2O = ADP + phosphate + H(+)</text>
        <dbReference type="Rhea" id="RHEA:13065"/>
        <dbReference type="ChEBI" id="CHEBI:15377"/>
        <dbReference type="ChEBI" id="CHEBI:15378"/>
        <dbReference type="ChEBI" id="CHEBI:30616"/>
        <dbReference type="ChEBI" id="CHEBI:43474"/>
        <dbReference type="ChEBI" id="CHEBI:456216"/>
    </reaction>
</comment>
<dbReference type="InterPro" id="IPR011545">
    <property type="entry name" value="DEAD/DEAH_box_helicase_dom"/>
</dbReference>
<keyword evidence="4 14" id="KW-0479">Metal-binding</keyword>
<sequence length="1154" mass="134315">MIPIIYKNMCPNCGGDISSERLQKGILCEKCLPEEIPHEEICDFLGYGQFKKICDLWEEVDKFKKFFENILKNSLWSIQETWAIRYFLGISHALLAPTGIGKTTFGLILSKYLVENKNGKVYLVFPTQILVEQAYDRLVKFGVNPDVIIPYCQKFAKTKKKQEEFKEKIQNADFNILITTSMFLYKNIDIIPKSIYDFIFIDDVDSILKSAKNIDKVLMLLGFDEKDIEETMKFLSYKAKIFSKPNPSDEELEIYKNWQRKIENISKKRKGVLIVSSATSNPKSRRVLLFRELLGFEVGRPSLTLRNIEDIYEDSKDLWKDSIQKIKELGNGGLVFLSSSETKEKLEEYIQFLKDNGIDAIHYEEFWERLEDYKQGKAPVAVGFASYRNPLARGVDLPDTIRYALFLGVPKLVFNISIEEKFSHLYYFLLIITPFLTKNKLITPDITQKLYNYINFLKIYAFFDEEKLDENKLNKLREIQNFALSLLNNKDIFNAIKNSPEITLKEENGQFILITADVSGYIQASGRTSRLYPGGLTKGISYILKDDEKAFYSLTKKVRWFNEDITFKHISEINLEEILKKVDEDREKVKKILAGEIIPEERKRFITTLVIVESPNKARTIATFFGKPLRRKLKDIDAYEIGVGDRFLTIVATKGHIFDLNKELYYFGVKKDKNIFIPIFEPIVEDEERGETKKDIIESIRELDLEVENIFVATDPDTEGEKIAYDIYLNSKIFNTDIKRAEFHEVTKRAFLEAINNPRNFDENLVKAQLIRRIADRWVGFTISQYVQEKLNKSWLSAGRVQTPVLEWIIKRAEEASKKVVVVIIYLNDTPVEFIFEDKNQGKYFFEKLEYVIIEEEKKEEEKLFETPFSTDKMLKEAAAVLKFSPQKTMELAQDLFESGLITYHRTDSIRVSPVGISVAKEYISENYGEQFFSAKTFSTAGGAHECIRPTKPIDAEELKSTIFTMNLTGITKDHIKLYDLIFRQFIASQMKEVLVEKTTYKVKAFDKETEISLFTKIIEDGFNLVKPIKIQTIPVGKQNVVQNKKYSLRPKVPYYTYATVIQDMKEKGIGRPSTYAVTIEKLLERKYIIERNGFLFPTKLGKTVLDLIKKREDFYKFVNENYTKELEELMDKVEKNEADYMKILQQMFKEIID</sequence>
<dbReference type="EMBL" id="FXTX01000007">
    <property type="protein sequence ID" value="SMP10166.1"/>
    <property type="molecule type" value="Genomic_DNA"/>
</dbReference>
<evidence type="ECO:0000259" key="20">
    <source>
        <dbReference type="PROSITE" id="PS52039"/>
    </source>
</evidence>
<dbReference type="SMART" id="SM00487">
    <property type="entry name" value="DEXDc"/>
    <property type="match status" value="1"/>
</dbReference>
<feature type="coiled-coil region" evidence="16">
    <location>
        <begin position="1120"/>
        <end position="1147"/>
    </location>
</feature>
<comment type="subunit">
    <text evidence="2 14">Monomer.</text>
</comment>
<dbReference type="AlphaFoldDB" id="A0AA46AE42"/>
<gene>
    <name evidence="14" type="primary">rgy</name>
    <name evidence="21" type="ORF">SAMN06264868_10769</name>
</gene>
<dbReference type="Gene3D" id="3.40.50.300">
    <property type="entry name" value="P-loop containing nucleotide triphosphate hydrolases"/>
    <property type="match status" value="3"/>
</dbReference>
<dbReference type="PROSITE" id="PS51192">
    <property type="entry name" value="HELICASE_ATP_BIND_1"/>
    <property type="match status" value="1"/>
</dbReference>
<dbReference type="PANTHER" id="PTHR43505:SF1">
    <property type="entry name" value="REVERSE GYRASE"/>
    <property type="match status" value="1"/>
</dbReference>
<keyword evidence="5 14" id="KW-0547">Nucleotide-binding</keyword>
<dbReference type="Pfam" id="PF17915">
    <property type="entry name" value="zf_Rg"/>
    <property type="match status" value="1"/>
</dbReference>
<keyword evidence="22" id="KW-1185">Reference proteome</keyword>
<feature type="binding site" evidence="14">
    <location>
        <position position="79"/>
    </location>
    <ligand>
        <name>ATP</name>
        <dbReference type="ChEBI" id="CHEBI:30616"/>
    </ligand>
</feature>
<evidence type="ECO:0000256" key="6">
    <source>
        <dbReference type="ARBA" id="ARBA00022771"/>
    </source>
</evidence>
<dbReference type="CDD" id="cd00186">
    <property type="entry name" value="TOP1Ac"/>
    <property type="match status" value="1"/>
</dbReference>
<dbReference type="GO" id="GO:0160097">
    <property type="term" value="F:reverse gyrase activity"/>
    <property type="evidence" value="ECO:0007669"/>
    <property type="project" value="UniProtKB-UniRule"/>
</dbReference>
<feature type="domain" description="Topo IA-type catalytic" evidence="20">
    <location>
        <begin position="762"/>
        <end position="1154"/>
    </location>
</feature>
<dbReference type="InterPro" id="IPR023405">
    <property type="entry name" value="Topo_IA_core_domain"/>
</dbReference>
<evidence type="ECO:0000256" key="14">
    <source>
        <dbReference type="HAMAP-Rule" id="MF_01125"/>
    </source>
</evidence>